<protein>
    <recommendedName>
        <fullName evidence="4">Tryptophan transporter</fullName>
    </recommendedName>
</protein>
<dbReference type="InterPro" id="IPR031360">
    <property type="entry name" value="TrpP"/>
</dbReference>
<keyword evidence="1" id="KW-1133">Transmembrane helix</keyword>
<feature type="transmembrane region" description="Helical" evidence="1">
    <location>
        <begin position="49"/>
        <end position="67"/>
    </location>
</feature>
<dbReference type="RefSeq" id="WP_067205940.1">
    <property type="nucleotide sequence ID" value="NZ_CP014616.1"/>
</dbReference>
<dbReference type="EMBL" id="JBEPME010000008">
    <property type="protein sequence ID" value="MET3659119.1"/>
    <property type="molecule type" value="Genomic_DNA"/>
</dbReference>
<name>A0ABV2KGA2_SPOPS</name>
<comment type="caution">
    <text evidence="2">The sequence shown here is derived from an EMBL/GenBank/DDBJ whole genome shotgun (WGS) entry which is preliminary data.</text>
</comment>
<feature type="transmembrane region" description="Helical" evidence="1">
    <location>
        <begin position="101"/>
        <end position="127"/>
    </location>
</feature>
<keyword evidence="1" id="KW-0812">Transmembrane</keyword>
<evidence type="ECO:0000313" key="3">
    <source>
        <dbReference type="Proteomes" id="UP001549104"/>
    </source>
</evidence>
<gene>
    <name evidence="2" type="ORF">ABIC55_004239</name>
</gene>
<organism evidence="2 3">
    <name type="scientific">Sporosarcina psychrophila</name>
    <name type="common">Bacillus psychrophilus</name>
    <dbReference type="NCBI Taxonomy" id="1476"/>
    <lineage>
        <taxon>Bacteria</taxon>
        <taxon>Bacillati</taxon>
        <taxon>Bacillota</taxon>
        <taxon>Bacilli</taxon>
        <taxon>Bacillales</taxon>
        <taxon>Caryophanaceae</taxon>
        <taxon>Sporosarcina</taxon>
    </lineage>
</organism>
<proteinExistence type="predicted"/>
<keyword evidence="3" id="KW-1185">Reference proteome</keyword>
<evidence type="ECO:0000256" key="1">
    <source>
        <dbReference type="SAM" id="Phobius"/>
    </source>
</evidence>
<sequence length="174" mass="18383">MKTKSLVLMSLLTAVGAALYLIIPPIAGGMKPDFMLTMMFISIFLFPEVRNVLLLAGTTGIISGIFSNFPGGFIPNVIDKFITAFVIYAIIISLKKVTGNLIASTVVAGIGTVLSGSIFLSIAIFILGVDLPFGGLFLGVVLPAVAMNGIAFFLIYPIVKGLVKRSSFKTAFSN</sequence>
<dbReference type="Proteomes" id="UP001549104">
    <property type="component" value="Unassembled WGS sequence"/>
</dbReference>
<feature type="transmembrane region" description="Helical" evidence="1">
    <location>
        <begin position="6"/>
        <end position="28"/>
    </location>
</feature>
<evidence type="ECO:0008006" key="4">
    <source>
        <dbReference type="Google" id="ProtNLM"/>
    </source>
</evidence>
<accession>A0ABV2KGA2</accession>
<keyword evidence="1" id="KW-0472">Membrane</keyword>
<reference evidence="2 3" key="1">
    <citation type="submission" date="2024-06" db="EMBL/GenBank/DDBJ databases">
        <title>Sorghum-associated microbial communities from plants grown in Nebraska, USA.</title>
        <authorList>
            <person name="Schachtman D."/>
        </authorList>
    </citation>
    <scope>NUCLEOTIDE SEQUENCE [LARGE SCALE GENOMIC DNA]</scope>
    <source>
        <strain evidence="2 3">1288</strain>
    </source>
</reference>
<dbReference type="Pfam" id="PF17099">
    <property type="entry name" value="TrpP"/>
    <property type="match status" value="1"/>
</dbReference>
<evidence type="ECO:0000313" key="2">
    <source>
        <dbReference type="EMBL" id="MET3659119.1"/>
    </source>
</evidence>
<dbReference type="Gene3D" id="1.10.1760.20">
    <property type="match status" value="1"/>
</dbReference>
<feature type="transmembrane region" description="Helical" evidence="1">
    <location>
        <begin position="133"/>
        <end position="159"/>
    </location>
</feature>
<feature type="transmembrane region" description="Helical" evidence="1">
    <location>
        <begin position="73"/>
        <end position="94"/>
    </location>
</feature>